<organism evidence="1 2">
    <name type="scientific">Blepharisma stoltei</name>
    <dbReference type="NCBI Taxonomy" id="1481888"/>
    <lineage>
        <taxon>Eukaryota</taxon>
        <taxon>Sar</taxon>
        <taxon>Alveolata</taxon>
        <taxon>Ciliophora</taxon>
        <taxon>Postciliodesmatophora</taxon>
        <taxon>Heterotrichea</taxon>
        <taxon>Heterotrichida</taxon>
        <taxon>Blepharismidae</taxon>
        <taxon>Blepharisma</taxon>
    </lineage>
</organism>
<keyword evidence="2" id="KW-1185">Reference proteome</keyword>
<dbReference type="EMBL" id="CAJZBQ010000055">
    <property type="protein sequence ID" value="CAG9332829.1"/>
    <property type="molecule type" value="Genomic_DNA"/>
</dbReference>
<dbReference type="Proteomes" id="UP001162131">
    <property type="component" value="Unassembled WGS sequence"/>
</dbReference>
<evidence type="ECO:0000313" key="1">
    <source>
        <dbReference type="EMBL" id="CAG9332829.1"/>
    </source>
</evidence>
<evidence type="ECO:0000313" key="2">
    <source>
        <dbReference type="Proteomes" id="UP001162131"/>
    </source>
</evidence>
<dbReference type="InterPro" id="IPR011043">
    <property type="entry name" value="Gal_Oxase/kelch_b-propeller"/>
</dbReference>
<dbReference type="Gene3D" id="2.120.10.80">
    <property type="entry name" value="Kelch-type beta propeller"/>
    <property type="match status" value="1"/>
</dbReference>
<accession>A0AAU9KHR8</accession>
<comment type="caution">
    <text evidence="1">The sequence shown here is derived from an EMBL/GenBank/DDBJ whole genome shotgun (WGS) entry which is preliminary data.</text>
</comment>
<dbReference type="InterPro" id="IPR015915">
    <property type="entry name" value="Kelch-typ_b-propeller"/>
</dbReference>
<dbReference type="InterPro" id="IPR006652">
    <property type="entry name" value="Kelch_1"/>
</dbReference>
<dbReference type="AlphaFoldDB" id="A0AAU9KHR8"/>
<name>A0AAU9KHR8_9CILI</name>
<dbReference type="SUPFAM" id="SSF50965">
    <property type="entry name" value="Galactose oxidase, central domain"/>
    <property type="match status" value="1"/>
</dbReference>
<dbReference type="Pfam" id="PF01344">
    <property type="entry name" value="Kelch_1"/>
    <property type="match status" value="1"/>
</dbReference>
<sequence length="537" mass="62581">MSFLTNSSFPPTFLPSNLSACNDIWFKTETNPINLSGKQTLIDIKNKSSIDFPTNLTTADFIASVLSELFSYKSSELIRAYSEINEIFNNISLIFQEINNQIKICQILINEINSYGNSKSFLHSIMEKSKEEAIFWISKNYLNQAYEILPLKSKEKLNKKYKALYPQFEEDQYKILQHKANEIISYKNQIENIGKCSNSMSISEDEPILIEELENLKRNLKNEFELFSNLYEKDGKYQFLYNSNPSINKHYYLYKASYQNFVKAYENSIHSIIQNKQEYSFYNSPYLYSINRSENKPSLLIFNTETKEQEIVSIETSETLSWCTCIAPLPNNELFCFGSATYSSNSYIISTIDFSSKKIPLSTPCYSASPIYYKNSIYIFGGFNDYIMPLAEKYDLIDKKWKKLIPLPSASDCCSCVLFKENILISGRFHRKIYAYNTDLESYSELPIDLGRVLHKMLVTWNMTVYAFVDNGVALESEIGNEFKWNKIGILLWPCLYKAYRVYGKNSCFFIEANKKENHYYFYLDLKKRTNLLIAKN</sequence>
<proteinExistence type="predicted"/>
<reference evidence="1" key="1">
    <citation type="submission" date="2021-09" db="EMBL/GenBank/DDBJ databases">
        <authorList>
            <consortium name="AG Swart"/>
            <person name="Singh M."/>
            <person name="Singh A."/>
            <person name="Seah K."/>
            <person name="Emmerich C."/>
        </authorList>
    </citation>
    <scope>NUCLEOTIDE SEQUENCE</scope>
    <source>
        <strain evidence="1">ATCC30299</strain>
    </source>
</reference>
<gene>
    <name evidence="1" type="ORF">BSTOLATCC_MIC57118</name>
</gene>
<protein>
    <submittedName>
        <fullName evidence="1">Uncharacterized protein</fullName>
    </submittedName>
</protein>